<protein>
    <submittedName>
        <fullName evidence="2">Unannotated protein</fullName>
    </submittedName>
</protein>
<dbReference type="InterPro" id="IPR018202">
    <property type="entry name" value="Ser_caboxypep_ser_AS"/>
</dbReference>
<dbReference type="SUPFAM" id="SSF141571">
    <property type="entry name" value="Pentapeptide repeat-like"/>
    <property type="match status" value="2"/>
</dbReference>
<dbReference type="Gene3D" id="3.40.50.1820">
    <property type="entry name" value="alpha/beta hydrolase"/>
    <property type="match status" value="1"/>
</dbReference>
<dbReference type="PANTHER" id="PTHR47485:SF1">
    <property type="entry name" value="THYLAKOID LUMENAL 17.4 KDA PROTEIN, CHLOROPLASTIC"/>
    <property type="match status" value="1"/>
</dbReference>
<dbReference type="InterPro" id="IPR001646">
    <property type="entry name" value="5peptide_repeat"/>
</dbReference>
<sequence>MHSTRTRPLAIAIALATAFSLASAFIPQAGTLAFGSTGALEAVDNVVNCRTIEPAPGVDLSDCDLSGADFSGANLSYADLSGANLANADLSDALLLGINATGTTLSSANLIGANLIDANLDGAGLRGANLRGATLTSASLAAADLDGATLSGADLTGADLSSADIDGALVDGATFTEADLTRVDAHGVDFTDAILRGALLGGADLTGSNLARLDLAAINLTLADLTEASLKRATLTRAIMTGTNLTNATLLGADLTGATTAKATWWNTTCPDGSVTTGSPCLSAKPTNEAAFVTVGPIDYSFHKSFVAFTRDYRYSTTPARLFTTFQPADGTGVDPRTAPVFVMLNGGPGAATTANLFANNTAKMTVNADAVGPGGPGYAVNPNSWTAFANLLYIDPPQTGFSYNINPAAANDDVERIQEYLFRGNFNSFIDADQVLRVILGFLDSHPDLRDNPVVLVGESYGGTRVSTMLNLLLFSDRYDRNGPSFFRDPELVSLIRAHFALLSDGPVDGAALTPAIVARQFGRQILIQPQLTSYQTDVQSTMFWAAKPSVIDQVAIDANWLGGFTRDKAVCTFPLNYNLGACALMKYVAQWDRDRYNWKKPGDWTDNQEALGSAQFDALGKLNAILGVDASTIKGLASGERIGAYHLLSGLLGVTPDGIAGGPDAVEAPDQGQAMRIALADGFVPGPYYEALLAAQRATDAEVAASVDPHESLETAFGPLGRYDRYYMAWNPEVYLAFAYNVLAPEYRYLPINADNDPTYGEMFLENARHVDTFLTDAEYDLVIYSPAMPTALARHSTTVQGVDRTRATGSGSGTFQITYRDGQRASIYYPYYADSGHAVAASQPEKLNSDIRVWLACTADRTCSSVSR</sequence>
<dbReference type="Pfam" id="PF00805">
    <property type="entry name" value="Pentapeptide"/>
    <property type="match status" value="4"/>
</dbReference>
<evidence type="ECO:0000313" key="2">
    <source>
        <dbReference type="EMBL" id="CAB4941242.1"/>
    </source>
</evidence>
<organism evidence="2">
    <name type="scientific">freshwater metagenome</name>
    <dbReference type="NCBI Taxonomy" id="449393"/>
    <lineage>
        <taxon>unclassified sequences</taxon>
        <taxon>metagenomes</taxon>
        <taxon>ecological metagenomes</taxon>
    </lineage>
</organism>
<dbReference type="PROSITE" id="PS00131">
    <property type="entry name" value="CARBOXYPEPT_SER_SER"/>
    <property type="match status" value="1"/>
</dbReference>
<dbReference type="SUPFAM" id="SSF53474">
    <property type="entry name" value="alpha/beta-Hydrolases"/>
    <property type="match status" value="1"/>
</dbReference>
<dbReference type="InterPro" id="IPR001563">
    <property type="entry name" value="Peptidase_S10"/>
</dbReference>
<evidence type="ECO:0000256" key="1">
    <source>
        <dbReference type="ARBA" id="ARBA00022737"/>
    </source>
</evidence>
<keyword evidence="1" id="KW-0677">Repeat</keyword>
<dbReference type="GO" id="GO:0006508">
    <property type="term" value="P:proteolysis"/>
    <property type="evidence" value="ECO:0007669"/>
    <property type="project" value="InterPro"/>
</dbReference>
<dbReference type="AlphaFoldDB" id="A0A6J7JG54"/>
<reference evidence="2" key="1">
    <citation type="submission" date="2020-05" db="EMBL/GenBank/DDBJ databases">
        <authorList>
            <person name="Chiriac C."/>
            <person name="Salcher M."/>
            <person name="Ghai R."/>
            <person name="Kavagutti S V."/>
        </authorList>
    </citation>
    <scope>NUCLEOTIDE SEQUENCE</scope>
</reference>
<dbReference type="PANTHER" id="PTHR47485">
    <property type="entry name" value="THYLAKOID LUMENAL 17.4 KDA PROTEIN, CHLOROPLASTIC"/>
    <property type="match status" value="1"/>
</dbReference>
<gene>
    <name evidence="2" type="ORF">UFOPK3772_00939</name>
</gene>
<proteinExistence type="predicted"/>
<accession>A0A6J7JG54</accession>
<dbReference type="Gene3D" id="2.160.20.80">
    <property type="entry name" value="E3 ubiquitin-protein ligase SopA"/>
    <property type="match status" value="2"/>
</dbReference>
<dbReference type="EMBL" id="CAFBNE010000021">
    <property type="protein sequence ID" value="CAB4941242.1"/>
    <property type="molecule type" value="Genomic_DNA"/>
</dbReference>
<dbReference type="GO" id="GO:0004185">
    <property type="term" value="F:serine-type carboxypeptidase activity"/>
    <property type="evidence" value="ECO:0007669"/>
    <property type="project" value="InterPro"/>
</dbReference>
<dbReference type="InterPro" id="IPR029058">
    <property type="entry name" value="AB_hydrolase_fold"/>
</dbReference>
<dbReference type="Pfam" id="PF00450">
    <property type="entry name" value="Peptidase_S10"/>
    <property type="match status" value="1"/>
</dbReference>
<name>A0A6J7JG54_9ZZZZ</name>